<dbReference type="CDD" id="cd10236">
    <property type="entry name" value="ASKHA_NBD_HSP70_HscA"/>
    <property type="match status" value="1"/>
</dbReference>
<dbReference type="SUPFAM" id="SSF53067">
    <property type="entry name" value="Actin-like ATPase domain"/>
    <property type="match status" value="2"/>
</dbReference>
<dbReference type="PROSITE" id="PS01036">
    <property type="entry name" value="HSP70_3"/>
    <property type="match status" value="1"/>
</dbReference>
<dbReference type="InterPro" id="IPR018181">
    <property type="entry name" value="Heat_shock_70_CS"/>
</dbReference>
<keyword evidence="3 5" id="KW-0067">ATP-binding</keyword>
<dbReference type="PRINTS" id="PR00301">
    <property type="entry name" value="HEATSHOCK70"/>
</dbReference>
<gene>
    <name evidence="5" type="primary">hscA</name>
    <name evidence="7" type="ORF">BSIN_3929</name>
</gene>
<dbReference type="Gene3D" id="3.90.640.10">
    <property type="entry name" value="Actin, Chain A, domain 4"/>
    <property type="match status" value="1"/>
</dbReference>
<dbReference type="GO" id="GO:0016226">
    <property type="term" value="P:iron-sulfur cluster assembly"/>
    <property type="evidence" value="ECO:0007669"/>
    <property type="project" value="InterPro"/>
</dbReference>
<dbReference type="SUPFAM" id="SSF100920">
    <property type="entry name" value="Heat shock protein 70kD (HSP70), peptide-binding domain"/>
    <property type="match status" value="1"/>
</dbReference>
<dbReference type="NCBIfam" id="TIGR01991">
    <property type="entry name" value="HscA"/>
    <property type="match status" value="1"/>
</dbReference>
<dbReference type="PANTHER" id="PTHR19375">
    <property type="entry name" value="HEAT SHOCK PROTEIN 70KDA"/>
    <property type="match status" value="1"/>
</dbReference>
<dbReference type="AlphaFoldDB" id="A0A238H6I7"/>
<comment type="similarity">
    <text evidence="1 5 6">Belongs to the heat shock protein 70 family.</text>
</comment>
<evidence type="ECO:0000313" key="8">
    <source>
        <dbReference type="Proteomes" id="UP000198460"/>
    </source>
</evidence>
<reference evidence="7 8" key="1">
    <citation type="submission" date="2017-04" db="EMBL/GenBank/DDBJ databases">
        <authorList>
            <person name="Afonso C.L."/>
            <person name="Miller P.J."/>
            <person name="Scott M.A."/>
            <person name="Spackman E."/>
            <person name="Goraichik I."/>
            <person name="Dimitrov K.M."/>
            <person name="Suarez D.L."/>
            <person name="Swayne D.E."/>
        </authorList>
    </citation>
    <scope>NUCLEOTIDE SEQUENCE [LARGE SCALE GENOMIC DNA]</scope>
    <source>
        <strain evidence="7">LMG 28154</strain>
    </source>
</reference>
<keyword evidence="2 5" id="KW-0547">Nucleotide-binding</keyword>
<dbReference type="RefSeq" id="WP_089340981.1">
    <property type="nucleotide sequence ID" value="NZ_FXAN01000064.1"/>
</dbReference>
<dbReference type="PROSITE" id="PS00297">
    <property type="entry name" value="HSP70_1"/>
    <property type="match status" value="1"/>
</dbReference>
<evidence type="ECO:0000256" key="3">
    <source>
        <dbReference type="ARBA" id="ARBA00022840"/>
    </source>
</evidence>
<dbReference type="InterPro" id="IPR013126">
    <property type="entry name" value="Hsp_70_fam"/>
</dbReference>
<dbReference type="HAMAP" id="MF_00679">
    <property type="entry name" value="HscA"/>
    <property type="match status" value="1"/>
</dbReference>
<dbReference type="SUPFAM" id="SSF100934">
    <property type="entry name" value="Heat shock protein 70kD (HSP70), C-terminal subdomain"/>
    <property type="match status" value="1"/>
</dbReference>
<evidence type="ECO:0000256" key="1">
    <source>
        <dbReference type="ARBA" id="ARBA00007381"/>
    </source>
</evidence>
<evidence type="ECO:0000256" key="5">
    <source>
        <dbReference type="HAMAP-Rule" id="MF_00679"/>
    </source>
</evidence>
<dbReference type="EMBL" id="FXAN01000064">
    <property type="protein sequence ID" value="SMG00946.1"/>
    <property type="molecule type" value="Genomic_DNA"/>
</dbReference>
<dbReference type="NCBIfam" id="NF003520">
    <property type="entry name" value="PRK05183.1"/>
    <property type="match status" value="1"/>
</dbReference>
<keyword evidence="4 5" id="KW-0143">Chaperone</keyword>
<accession>A0A238H6I7</accession>
<dbReference type="FunFam" id="2.60.34.10:FF:000005">
    <property type="entry name" value="Chaperone protein HscA homolog"/>
    <property type="match status" value="1"/>
</dbReference>
<proteinExistence type="inferred from homology"/>
<evidence type="ECO:0000256" key="4">
    <source>
        <dbReference type="ARBA" id="ARBA00023186"/>
    </source>
</evidence>
<dbReference type="GO" id="GO:0051082">
    <property type="term" value="F:unfolded protein binding"/>
    <property type="evidence" value="ECO:0007669"/>
    <property type="project" value="InterPro"/>
</dbReference>
<name>A0A238H6I7_9BURK</name>
<dbReference type="InterPro" id="IPR029047">
    <property type="entry name" value="HSP70_peptide-bd_sf"/>
</dbReference>
<dbReference type="InterPro" id="IPR043129">
    <property type="entry name" value="ATPase_NBD"/>
</dbReference>
<dbReference type="Gene3D" id="3.30.420.40">
    <property type="match status" value="2"/>
</dbReference>
<dbReference type="InterPro" id="IPR010236">
    <property type="entry name" value="ISC_FeS_clus_asmbl_HscA"/>
</dbReference>
<dbReference type="PROSITE" id="PS00329">
    <property type="entry name" value="HSP70_2"/>
    <property type="match status" value="1"/>
</dbReference>
<dbReference type="GO" id="GO:0016887">
    <property type="term" value="F:ATP hydrolysis activity"/>
    <property type="evidence" value="ECO:0007669"/>
    <property type="project" value="UniProtKB-UniRule"/>
</dbReference>
<dbReference type="InterPro" id="IPR029048">
    <property type="entry name" value="HSP70_C_sf"/>
</dbReference>
<protein>
    <recommendedName>
        <fullName evidence="5">Chaperone protein HscA homolog</fullName>
    </recommendedName>
</protein>
<evidence type="ECO:0000256" key="6">
    <source>
        <dbReference type="RuleBase" id="RU003322"/>
    </source>
</evidence>
<dbReference type="InterPro" id="IPR042039">
    <property type="entry name" value="HscA_NBD"/>
</dbReference>
<dbReference type="GO" id="GO:0005524">
    <property type="term" value="F:ATP binding"/>
    <property type="evidence" value="ECO:0007669"/>
    <property type="project" value="UniProtKB-KW"/>
</dbReference>
<dbReference type="FunFam" id="3.30.420.40:FF:000046">
    <property type="entry name" value="Chaperone protein HscA"/>
    <property type="match status" value="1"/>
</dbReference>
<dbReference type="Proteomes" id="UP000198460">
    <property type="component" value="Unassembled WGS sequence"/>
</dbReference>
<evidence type="ECO:0000256" key="2">
    <source>
        <dbReference type="ARBA" id="ARBA00022741"/>
    </source>
</evidence>
<dbReference type="Gene3D" id="2.60.34.10">
    <property type="entry name" value="Substrate Binding Domain Of DNAk, Chain A, domain 1"/>
    <property type="match status" value="1"/>
</dbReference>
<sequence length="621" mass="65471">MALLQISEPGMAPAPHQRRLAVGIDLGTTHSLVAAVRNSIPEVLPDEAGRVLLPSVVRYLENGGRRIGHAAKAEAVSDPRNTIVSVKRFMGRGKAEVEGAANAPYEFVDAPGMVQIRTVDGVKSPVEVSAEILATLRQRAEDTLGDELVGAVITVPAYFDDAQRQATKDAARLAGLNVLRLLNEPTAAAIAYGLDNGAQGLYAVYDLGGGTFDLSILRLTKGVFEVLAAGGDSALGGDDFDHALFDHVLARANIDAKTLAPEDVRQLLDRVRIAKEALSDAPDVKLDVTLSTGALSQTISRETFATVAEPLVQRTLGPTRKALRDAQVTVADIKGVVLVGGATRMPVIRQAVTEFFGQPPLVNLDPDQVVALGAAIQADLLAGNRGGGDDWLLLDVIPLSLGVETMGGLVEKIVPRNSTIPVARAQDFTTFKDGQTAMAIHVVQGERELVSDCRSLARFELRGIPPMAAGAARIRVTYQVDADGLLSVFAREQGSGVEASVVVKPSYGLADSDIARMLEDSFGAAEADMRARALREAQVEAQRLVDATQAALDADGDLLDAGERAAIDGLVASLRALATGDDTDAIDAATKALAAGTDEFAARRMNKSIKRALAGRKLDEI</sequence>
<dbReference type="Pfam" id="PF00012">
    <property type="entry name" value="HSP70"/>
    <property type="match status" value="1"/>
</dbReference>
<organism evidence="7 8">
    <name type="scientific">Burkholderia singularis</name>
    <dbReference type="NCBI Taxonomy" id="1503053"/>
    <lineage>
        <taxon>Bacteria</taxon>
        <taxon>Pseudomonadati</taxon>
        <taxon>Pseudomonadota</taxon>
        <taxon>Betaproteobacteria</taxon>
        <taxon>Burkholderiales</taxon>
        <taxon>Burkholderiaceae</taxon>
        <taxon>Burkholderia</taxon>
        <taxon>pseudomallei group</taxon>
    </lineage>
</organism>
<evidence type="ECO:0000313" key="7">
    <source>
        <dbReference type="EMBL" id="SMG00946.1"/>
    </source>
</evidence>
<comment type="function">
    <text evidence="5">Chaperone involved in the maturation of iron-sulfur cluster-containing proteins. Has a low intrinsic ATPase activity which is markedly stimulated by HscB.</text>
</comment>
<dbReference type="GO" id="GO:0140662">
    <property type="term" value="F:ATP-dependent protein folding chaperone"/>
    <property type="evidence" value="ECO:0007669"/>
    <property type="project" value="InterPro"/>
</dbReference>
<dbReference type="Gene3D" id="1.20.1270.10">
    <property type="match status" value="1"/>
</dbReference>